<accession>W2THR3</accession>
<sequence>FSDSPAAPGLVRQLGLSGIANGATATSFCSNASSVSGGGTAGLTVVLPQSSRFSTSSLLHSLQSPASSTFTSSGHRQTATNRYATSSHLPHFDRPPYSYVAPHGQFLRSSKTMIDVLAPIRPNAADGAAANLPSTASSSAIGIRYRRMSSSHFSRRRVQQVLLLLAPPLIPPPRLKTFKERSYRKRGTTTKFAPVVLVVAKAGIVQRNFL</sequence>
<dbReference type="OrthoDB" id="5875776at2759"/>
<name>W2THR3_NECAM</name>
<dbReference type="Proteomes" id="UP000053676">
    <property type="component" value="Unassembled WGS sequence"/>
</dbReference>
<keyword evidence="2" id="KW-1185">Reference proteome</keyword>
<organism evidence="1 2">
    <name type="scientific">Necator americanus</name>
    <name type="common">Human hookworm</name>
    <dbReference type="NCBI Taxonomy" id="51031"/>
    <lineage>
        <taxon>Eukaryota</taxon>
        <taxon>Metazoa</taxon>
        <taxon>Ecdysozoa</taxon>
        <taxon>Nematoda</taxon>
        <taxon>Chromadorea</taxon>
        <taxon>Rhabditida</taxon>
        <taxon>Rhabditina</taxon>
        <taxon>Rhabditomorpha</taxon>
        <taxon>Strongyloidea</taxon>
        <taxon>Ancylostomatidae</taxon>
        <taxon>Bunostominae</taxon>
        <taxon>Necator</taxon>
    </lineage>
</organism>
<evidence type="ECO:0000313" key="1">
    <source>
        <dbReference type="EMBL" id="ETN80716.1"/>
    </source>
</evidence>
<dbReference type="AlphaFoldDB" id="W2THR3"/>
<proteinExistence type="predicted"/>
<dbReference type="EMBL" id="KI658987">
    <property type="protein sequence ID" value="ETN80716.1"/>
    <property type="molecule type" value="Genomic_DNA"/>
</dbReference>
<protein>
    <submittedName>
        <fullName evidence="1">Uncharacterized protein</fullName>
    </submittedName>
</protein>
<feature type="non-terminal residue" evidence="1">
    <location>
        <position position="1"/>
    </location>
</feature>
<dbReference type="KEGG" id="nai:NECAME_08998"/>
<gene>
    <name evidence="1" type="ORF">NECAME_08998</name>
</gene>
<reference evidence="2" key="1">
    <citation type="journal article" date="2014" name="Nat. Genet.">
        <title>Genome of the human hookworm Necator americanus.</title>
        <authorList>
            <person name="Tang Y.T."/>
            <person name="Gao X."/>
            <person name="Rosa B.A."/>
            <person name="Abubucker S."/>
            <person name="Hallsworth-Pepin K."/>
            <person name="Martin J."/>
            <person name="Tyagi R."/>
            <person name="Heizer E."/>
            <person name="Zhang X."/>
            <person name="Bhonagiri-Palsikar V."/>
            <person name="Minx P."/>
            <person name="Warren W.C."/>
            <person name="Wang Q."/>
            <person name="Zhan B."/>
            <person name="Hotez P.J."/>
            <person name="Sternberg P.W."/>
            <person name="Dougall A."/>
            <person name="Gaze S.T."/>
            <person name="Mulvenna J."/>
            <person name="Sotillo J."/>
            <person name="Ranganathan S."/>
            <person name="Rabelo E.M."/>
            <person name="Wilson R.K."/>
            <person name="Felgner P.L."/>
            <person name="Bethony J."/>
            <person name="Hawdon J.M."/>
            <person name="Gasser R.B."/>
            <person name="Loukas A."/>
            <person name="Mitreva M."/>
        </authorList>
    </citation>
    <scope>NUCLEOTIDE SEQUENCE [LARGE SCALE GENOMIC DNA]</scope>
</reference>
<evidence type="ECO:0000313" key="2">
    <source>
        <dbReference type="Proteomes" id="UP000053676"/>
    </source>
</evidence>